<dbReference type="AlphaFoldDB" id="A0A9D3WND1"/>
<dbReference type="Gene3D" id="2.10.25.10">
    <property type="entry name" value="Laminin"/>
    <property type="match status" value="1"/>
</dbReference>
<accession>A0A9D3WND1</accession>
<feature type="non-terminal residue" evidence="8">
    <location>
        <position position="1"/>
    </location>
</feature>
<keyword evidence="4" id="KW-0472">Membrane</keyword>
<keyword evidence="6" id="KW-0325">Glycoprotein</keyword>
<dbReference type="PROSITE" id="PS50835">
    <property type="entry name" value="IG_LIKE"/>
    <property type="match status" value="1"/>
</dbReference>
<dbReference type="GO" id="GO:0043296">
    <property type="term" value="C:apical junction complex"/>
    <property type="evidence" value="ECO:0007669"/>
    <property type="project" value="TreeGrafter"/>
</dbReference>
<dbReference type="Pfam" id="PF07686">
    <property type="entry name" value="V-set"/>
    <property type="match status" value="1"/>
</dbReference>
<dbReference type="InterPro" id="IPR036179">
    <property type="entry name" value="Ig-like_dom_sf"/>
</dbReference>
<evidence type="ECO:0000256" key="1">
    <source>
        <dbReference type="ARBA" id="ARBA00004370"/>
    </source>
</evidence>
<evidence type="ECO:0000313" key="8">
    <source>
        <dbReference type="EMBL" id="KAH1164721.1"/>
    </source>
</evidence>
<feature type="non-terminal residue" evidence="8">
    <location>
        <position position="172"/>
    </location>
</feature>
<evidence type="ECO:0000256" key="5">
    <source>
        <dbReference type="ARBA" id="ARBA00023157"/>
    </source>
</evidence>
<dbReference type="InterPro" id="IPR003599">
    <property type="entry name" value="Ig_sub"/>
</dbReference>
<keyword evidence="2" id="KW-0732">Signal</keyword>
<dbReference type="Pfam" id="PF23106">
    <property type="entry name" value="EGF_Teneurin"/>
    <property type="match status" value="2"/>
</dbReference>
<dbReference type="SUPFAM" id="SSF57196">
    <property type="entry name" value="EGF/Laminin"/>
    <property type="match status" value="1"/>
</dbReference>
<dbReference type="InterPro" id="IPR051427">
    <property type="entry name" value="Nectin/Nectin-like"/>
</dbReference>
<comment type="subcellular location">
    <subcellularLocation>
        <location evidence="1">Membrane</location>
    </subcellularLocation>
</comment>
<dbReference type="Proteomes" id="UP000827986">
    <property type="component" value="Unassembled WGS sequence"/>
</dbReference>
<dbReference type="FunFam" id="2.60.40.10:FF:000378">
    <property type="entry name" value="Nectin cell adhesion molecule 3"/>
    <property type="match status" value="1"/>
</dbReference>
<evidence type="ECO:0000313" key="9">
    <source>
        <dbReference type="Proteomes" id="UP000827986"/>
    </source>
</evidence>
<organism evidence="8 9">
    <name type="scientific">Mauremys mutica</name>
    <name type="common">yellowpond turtle</name>
    <dbReference type="NCBI Taxonomy" id="74926"/>
    <lineage>
        <taxon>Eukaryota</taxon>
        <taxon>Metazoa</taxon>
        <taxon>Chordata</taxon>
        <taxon>Craniata</taxon>
        <taxon>Vertebrata</taxon>
        <taxon>Euteleostomi</taxon>
        <taxon>Archelosauria</taxon>
        <taxon>Testudinata</taxon>
        <taxon>Testudines</taxon>
        <taxon>Cryptodira</taxon>
        <taxon>Durocryptodira</taxon>
        <taxon>Testudinoidea</taxon>
        <taxon>Geoemydidae</taxon>
        <taxon>Geoemydinae</taxon>
        <taxon>Mauremys</taxon>
    </lineage>
</organism>
<sequence length="172" mass="18445">ICSVDCGSHGVCMGGTCHCEKGWTGPACNQRAYHPRCAEHGICKDGMCECSQGRNGKHSGVLAKPVVEPHVTAVWGKNVTLKCIIEISGTIIQISWEKIHGKSKQTIAVHHPQYGFAAQGEYQGRVSLKNNSLTDATITLHNISFSDSGEYVCKAVTFPLGNAESSMTVTVL</sequence>
<dbReference type="EMBL" id="JAHDVG010000579">
    <property type="protein sequence ID" value="KAH1164721.1"/>
    <property type="molecule type" value="Genomic_DNA"/>
</dbReference>
<proteinExistence type="predicted"/>
<dbReference type="SMART" id="SM00406">
    <property type="entry name" value="IGv"/>
    <property type="match status" value="1"/>
</dbReference>
<protein>
    <recommendedName>
        <fullName evidence="7">Ig-like domain-containing protein</fullName>
    </recommendedName>
</protein>
<evidence type="ECO:0000256" key="3">
    <source>
        <dbReference type="ARBA" id="ARBA00022737"/>
    </source>
</evidence>
<reference evidence="8" key="1">
    <citation type="submission" date="2021-09" db="EMBL/GenBank/DDBJ databases">
        <title>The genome of Mauremys mutica provides insights into the evolution of semi-aquatic lifestyle.</title>
        <authorList>
            <person name="Gong S."/>
            <person name="Gao Y."/>
        </authorList>
    </citation>
    <scope>NUCLEOTIDE SEQUENCE</scope>
    <source>
        <strain evidence="8">MM-2020</strain>
        <tissue evidence="8">Muscle</tissue>
    </source>
</reference>
<dbReference type="InterPro" id="IPR013106">
    <property type="entry name" value="Ig_V-set"/>
</dbReference>
<keyword evidence="5" id="KW-1015">Disulfide bond</keyword>
<evidence type="ECO:0000256" key="6">
    <source>
        <dbReference type="ARBA" id="ARBA00023180"/>
    </source>
</evidence>
<dbReference type="Gene3D" id="2.60.40.10">
    <property type="entry name" value="Immunoglobulins"/>
    <property type="match status" value="1"/>
</dbReference>
<name>A0A9D3WND1_9SAUR</name>
<keyword evidence="9" id="KW-1185">Reference proteome</keyword>
<dbReference type="GO" id="GO:0007157">
    <property type="term" value="P:heterophilic cell-cell adhesion via plasma membrane cell adhesion molecules"/>
    <property type="evidence" value="ECO:0007669"/>
    <property type="project" value="TreeGrafter"/>
</dbReference>
<dbReference type="GO" id="GO:0016020">
    <property type="term" value="C:membrane"/>
    <property type="evidence" value="ECO:0007669"/>
    <property type="project" value="UniProtKB-SubCell"/>
</dbReference>
<dbReference type="PANTHER" id="PTHR23277:SF12">
    <property type="entry name" value="NECTIN-3"/>
    <property type="match status" value="1"/>
</dbReference>
<dbReference type="InterPro" id="IPR007110">
    <property type="entry name" value="Ig-like_dom"/>
</dbReference>
<evidence type="ECO:0000256" key="4">
    <source>
        <dbReference type="ARBA" id="ARBA00023136"/>
    </source>
</evidence>
<dbReference type="SUPFAM" id="SSF48726">
    <property type="entry name" value="Immunoglobulin"/>
    <property type="match status" value="1"/>
</dbReference>
<evidence type="ECO:0000259" key="7">
    <source>
        <dbReference type="PROSITE" id="PS50835"/>
    </source>
</evidence>
<dbReference type="InterPro" id="IPR013783">
    <property type="entry name" value="Ig-like_fold"/>
</dbReference>
<comment type="caution">
    <text evidence="8">The sequence shown here is derived from an EMBL/GenBank/DDBJ whole genome shotgun (WGS) entry which is preliminary data.</text>
</comment>
<feature type="domain" description="Ig-like" evidence="7">
    <location>
        <begin position="65"/>
        <end position="170"/>
    </location>
</feature>
<dbReference type="GO" id="GO:0005912">
    <property type="term" value="C:adherens junction"/>
    <property type="evidence" value="ECO:0007669"/>
    <property type="project" value="TreeGrafter"/>
</dbReference>
<dbReference type="GO" id="GO:0007156">
    <property type="term" value="P:homophilic cell adhesion via plasma membrane adhesion molecules"/>
    <property type="evidence" value="ECO:0007669"/>
    <property type="project" value="TreeGrafter"/>
</dbReference>
<evidence type="ECO:0000256" key="2">
    <source>
        <dbReference type="ARBA" id="ARBA00022729"/>
    </source>
</evidence>
<keyword evidence="3" id="KW-0677">Repeat</keyword>
<dbReference type="SMART" id="SM00409">
    <property type="entry name" value="IG"/>
    <property type="match status" value="1"/>
</dbReference>
<gene>
    <name evidence="8" type="ORF">KIL84_009455</name>
</gene>
<dbReference type="PANTHER" id="PTHR23277">
    <property type="entry name" value="NECTIN-RELATED"/>
    <property type="match status" value="1"/>
</dbReference>